<evidence type="ECO:0000313" key="1">
    <source>
        <dbReference type="EMBL" id="QGA73176.1"/>
    </source>
</evidence>
<dbReference type="Proteomes" id="UP000676981">
    <property type="component" value="Segment"/>
</dbReference>
<name>A0A5Q0TYN5_9CLOS</name>
<accession>A0A5Q0TYN5</accession>
<dbReference type="GeneID" id="65103188"/>
<evidence type="ECO:0000313" key="2">
    <source>
        <dbReference type="Proteomes" id="UP000676981"/>
    </source>
</evidence>
<sequence>MIDWIICLLVILFVFIVISPSNSGFIRLTKKGI</sequence>
<organism evidence="1 2">
    <name type="scientific">Malus domestica virus A</name>
    <dbReference type="NCBI Taxonomy" id="2664236"/>
    <lineage>
        <taxon>Viruses</taxon>
        <taxon>Riboviria</taxon>
        <taxon>Orthornavirae</taxon>
        <taxon>Kitrinoviricota</taxon>
        <taxon>Alsuviricetes</taxon>
        <taxon>Martellivirales</taxon>
        <taxon>Closteroviridae</taxon>
        <taxon>Velarivirus</taxon>
        <taxon>Velarivirus alphamali</taxon>
    </lineage>
</organism>
<proteinExistence type="predicted"/>
<reference evidence="1" key="1">
    <citation type="submission" date="2019-10" db="EMBL/GenBank/DDBJ databases">
        <title>Genomic characterization of a novel velarivirus Malus domestica virus A (MdoVA) infecting apple.</title>
        <authorList>
            <person name="Koloniuk I."/>
            <person name="Pribylova J."/>
            <person name="Franova J."/>
            <person name="Spak J."/>
        </authorList>
    </citation>
    <scope>NUCLEOTIDE SEQUENCE</scope>
    <source>
        <strain evidence="1">J1</strain>
    </source>
</reference>
<dbReference type="EMBL" id="MN548734">
    <property type="protein sequence ID" value="QGA73176.1"/>
    <property type="molecule type" value="Genomic_RNA"/>
</dbReference>
<keyword evidence="2" id="KW-1185">Reference proteome</keyword>
<dbReference type="KEGG" id="vg:65103188"/>
<protein>
    <submittedName>
        <fullName evidence="1">p4</fullName>
    </submittedName>
</protein>
<dbReference type="RefSeq" id="YP_010087859.1">
    <property type="nucleotide sequence ID" value="NC_055599.1"/>
</dbReference>